<dbReference type="InterPro" id="IPR024311">
    <property type="entry name" value="Lipocalin-like"/>
</dbReference>
<sequence>MKKILLMAVVAGFALTACKKDDDEVPSIVGTWKVNKYTYKYANGKFETETPDACEAKTNFTFKEGGSLISDEYYSGSGTCKSDYSTGTYNYKENEKDLYVSLDGNTMRFKVITINNFELVLLGEKDDYDGDGKDDEYTMYLKR</sequence>
<dbReference type="RefSeq" id="WP_243575558.1">
    <property type="nucleotide sequence ID" value="NZ_CP094529.1"/>
</dbReference>
<dbReference type="Proteomes" id="UP000831068">
    <property type="component" value="Chromosome"/>
</dbReference>
<organism evidence="2 3">
    <name type="scientific">Chryseobacterium oryzae</name>
    <dbReference type="NCBI Taxonomy" id="2929799"/>
    <lineage>
        <taxon>Bacteria</taxon>
        <taxon>Pseudomonadati</taxon>
        <taxon>Bacteroidota</taxon>
        <taxon>Flavobacteriia</taxon>
        <taxon>Flavobacteriales</taxon>
        <taxon>Weeksellaceae</taxon>
        <taxon>Chryseobacterium group</taxon>
        <taxon>Chryseobacterium</taxon>
    </lineage>
</organism>
<dbReference type="PROSITE" id="PS51257">
    <property type="entry name" value="PROKAR_LIPOPROTEIN"/>
    <property type="match status" value="1"/>
</dbReference>
<feature type="domain" description="Lipocalin-like" evidence="1">
    <location>
        <begin position="28"/>
        <end position="121"/>
    </location>
</feature>
<evidence type="ECO:0000259" key="1">
    <source>
        <dbReference type="Pfam" id="PF13648"/>
    </source>
</evidence>
<keyword evidence="3" id="KW-1185">Reference proteome</keyword>
<evidence type="ECO:0000313" key="2">
    <source>
        <dbReference type="EMBL" id="UOE37048.1"/>
    </source>
</evidence>
<dbReference type="EMBL" id="CP094529">
    <property type="protein sequence ID" value="UOE37048.1"/>
    <property type="molecule type" value="Genomic_DNA"/>
</dbReference>
<evidence type="ECO:0000313" key="3">
    <source>
        <dbReference type="Proteomes" id="UP000831068"/>
    </source>
</evidence>
<name>A0ABY4BH32_9FLAO</name>
<accession>A0ABY4BH32</accession>
<protein>
    <submittedName>
        <fullName evidence="2">Lipocalin family protein</fullName>
    </submittedName>
</protein>
<gene>
    <name evidence="2" type="ORF">MTP08_08180</name>
</gene>
<dbReference type="Pfam" id="PF13648">
    <property type="entry name" value="Lipocalin_4"/>
    <property type="match status" value="1"/>
</dbReference>
<reference evidence="2 3" key="1">
    <citation type="submission" date="2022-03" db="EMBL/GenBank/DDBJ databases">
        <title>Chryseobacterium sp. isolated from the Andong Sikhe.</title>
        <authorList>
            <person name="Won M."/>
            <person name="Kim S.-J."/>
            <person name="Kwon S.-W."/>
        </authorList>
    </citation>
    <scope>NUCLEOTIDE SEQUENCE [LARGE SCALE GENOMIC DNA]</scope>
    <source>
        <strain evidence="2 3">ADR-1</strain>
    </source>
</reference>
<proteinExistence type="predicted"/>